<dbReference type="EC" id="2.1.1.177" evidence="5"/>
<keyword evidence="5" id="KW-0963">Cytoplasm</keyword>
<keyword evidence="5" id="KW-0698">rRNA processing</keyword>
<evidence type="ECO:0000256" key="5">
    <source>
        <dbReference type="HAMAP-Rule" id="MF_00658"/>
    </source>
</evidence>
<keyword evidence="7" id="KW-1185">Reference proteome</keyword>
<dbReference type="Pfam" id="PF02590">
    <property type="entry name" value="SPOUT_MTase"/>
    <property type="match status" value="1"/>
</dbReference>
<evidence type="ECO:0000256" key="1">
    <source>
        <dbReference type="ARBA" id="ARBA00022603"/>
    </source>
</evidence>
<comment type="caution">
    <text evidence="5">Lacks conserved residue(s) required for the propagation of feature annotation.</text>
</comment>
<evidence type="ECO:0000313" key="7">
    <source>
        <dbReference type="Proteomes" id="UP000236743"/>
    </source>
</evidence>
<dbReference type="Gene3D" id="3.40.1280.10">
    <property type="match status" value="1"/>
</dbReference>
<evidence type="ECO:0000256" key="4">
    <source>
        <dbReference type="ARBA" id="ARBA00038303"/>
    </source>
</evidence>
<keyword evidence="1 5" id="KW-0489">Methyltransferase</keyword>
<sequence>MRLAIIAVGRLKDGPERDLCERYRERALALGRGQGFTGPEIIEIPESRGRRPDERKRDEAEAITARLQPGLLIALDERGRSLGSEAFAARIAAARDAGTATASLIIGGADGLSDELRNRAELTLAFGALTIPHQIVRVLVLEQLYRTMTIIAGHPYHRV</sequence>
<reference evidence="6 7" key="1">
    <citation type="submission" date="2016-10" db="EMBL/GenBank/DDBJ databases">
        <authorList>
            <person name="de Groot N.N."/>
        </authorList>
    </citation>
    <scope>NUCLEOTIDE SEQUENCE [LARGE SCALE GENOMIC DNA]</scope>
    <source>
        <strain evidence="6 7">DSM 26656</strain>
    </source>
</reference>
<feature type="binding site" evidence="5">
    <location>
        <position position="75"/>
    </location>
    <ligand>
        <name>S-adenosyl-L-methionine</name>
        <dbReference type="ChEBI" id="CHEBI:59789"/>
    </ligand>
</feature>
<dbReference type="RefSeq" id="WP_103872773.1">
    <property type="nucleotide sequence ID" value="NZ_FNUY01000004.1"/>
</dbReference>
<accession>A0A1H5ZB80</accession>
<dbReference type="HAMAP" id="MF_00658">
    <property type="entry name" value="23SrRNA_methyltr_H"/>
    <property type="match status" value="1"/>
</dbReference>
<dbReference type="AlphaFoldDB" id="A0A1H5ZB80"/>
<dbReference type="EMBL" id="FNUY01000004">
    <property type="protein sequence ID" value="SEG33561.1"/>
    <property type="molecule type" value="Genomic_DNA"/>
</dbReference>
<keyword evidence="3 5" id="KW-0949">S-adenosyl-L-methionine</keyword>
<keyword evidence="2 5" id="KW-0808">Transferase</keyword>
<dbReference type="CDD" id="cd18081">
    <property type="entry name" value="RlmH-like"/>
    <property type="match status" value="1"/>
</dbReference>
<dbReference type="GO" id="GO:0005737">
    <property type="term" value="C:cytoplasm"/>
    <property type="evidence" value="ECO:0007669"/>
    <property type="project" value="UniProtKB-SubCell"/>
</dbReference>
<dbReference type="InterPro" id="IPR003742">
    <property type="entry name" value="RlmH-like"/>
</dbReference>
<comment type="subunit">
    <text evidence="5">Homodimer.</text>
</comment>
<comment type="similarity">
    <text evidence="4 5">Belongs to the RNA methyltransferase RlmH family.</text>
</comment>
<comment type="function">
    <text evidence="5">Specifically methylates the pseudouridine at position 1915 (m3Psi1915) in 23S rRNA.</text>
</comment>
<dbReference type="SUPFAM" id="SSF75217">
    <property type="entry name" value="alpha/beta knot"/>
    <property type="match status" value="1"/>
</dbReference>
<evidence type="ECO:0000313" key="6">
    <source>
        <dbReference type="EMBL" id="SEG33561.1"/>
    </source>
</evidence>
<dbReference type="OrthoDB" id="9806643at2"/>
<organism evidence="6 7">
    <name type="scientific">Bosea lathyri</name>
    <dbReference type="NCBI Taxonomy" id="1036778"/>
    <lineage>
        <taxon>Bacteria</taxon>
        <taxon>Pseudomonadati</taxon>
        <taxon>Pseudomonadota</taxon>
        <taxon>Alphaproteobacteria</taxon>
        <taxon>Hyphomicrobiales</taxon>
        <taxon>Boseaceae</taxon>
        <taxon>Bosea</taxon>
    </lineage>
</organism>
<comment type="catalytic activity">
    <reaction evidence="5">
        <text>pseudouridine(1915) in 23S rRNA + S-adenosyl-L-methionine = N(3)-methylpseudouridine(1915) in 23S rRNA + S-adenosyl-L-homocysteine + H(+)</text>
        <dbReference type="Rhea" id="RHEA:42752"/>
        <dbReference type="Rhea" id="RHEA-COMP:10221"/>
        <dbReference type="Rhea" id="RHEA-COMP:10222"/>
        <dbReference type="ChEBI" id="CHEBI:15378"/>
        <dbReference type="ChEBI" id="CHEBI:57856"/>
        <dbReference type="ChEBI" id="CHEBI:59789"/>
        <dbReference type="ChEBI" id="CHEBI:65314"/>
        <dbReference type="ChEBI" id="CHEBI:74486"/>
        <dbReference type="EC" id="2.1.1.177"/>
    </reaction>
</comment>
<comment type="subcellular location">
    <subcellularLocation>
        <location evidence="5">Cytoplasm</location>
    </subcellularLocation>
</comment>
<protein>
    <recommendedName>
        <fullName evidence="5">Ribosomal RNA large subunit methyltransferase H</fullName>
        <ecNumber evidence="5">2.1.1.177</ecNumber>
    </recommendedName>
    <alternativeName>
        <fullName evidence="5">23S rRNA (pseudouridine1915-N3)-methyltransferase</fullName>
    </alternativeName>
    <alternativeName>
        <fullName evidence="5">23S rRNA m3Psi1915 methyltransferase</fullName>
    </alternativeName>
    <alternativeName>
        <fullName evidence="5">rRNA (pseudouridine-N3-)-methyltransferase RlmH</fullName>
    </alternativeName>
</protein>
<dbReference type="GO" id="GO:0070038">
    <property type="term" value="F:rRNA (pseudouridine-N3-)-methyltransferase activity"/>
    <property type="evidence" value="ECO:0007669"/>
    <property type="project" value="UniProtKB-UniRule"/>
</dbReference>
<name>A0A1H5ZB80_9HYPH</name>
<proteinExistence type="inferred from homology"/>
<feature type="binding site" evidence="5">
    <location>
        <position position="107"/>
    </location>
    <ligand>
        <name>S-adenosyl-L-methionine</name>
        <dbReference type="ChEBI" id="CHEBI:59789"/>
    </ligand>
</feature>
<dbReference type="NCBIfam" id="NF000989">
    <property type="entry name" value="PRK00103.2-3"/>
    <property type="match status" value="1"/>
</dbReference>
<dbReference type="PANTHER" id="PTHR33603:SF1">
    <property type="entry name" value="RIBOSOMAL RNA LARGE SUBUNIT METHYLTRANSFERASE H"/>
    <property type="match status" value="1"/>
</dbReference>
<dbReference type="Proteomes" id="UP000236743">
    <property type="component" value="Unassembled WGS sequence"/>
</dbReference>
<dbReference type="NCBIfam" id="NF000991">
    <property type="entry name" value="PRK00103.2-5"/>
    <property type="match status" value="1"/>
</dbReference>
<evidence type="ECO:0000256" key="2">
    <source>
        <dbReference type="ARBA" id="ARBA00022679"/>
    </source>
</evidence>
<dbReference type="PANTHER" id="PTHR33603">
    <property type="entry name" value="METHYLTRANSFERASE"/>
    <property type="match status" value="1"/>
</dbReference>
<dbReference type="InterPro" id="IPR029028">
    <property type="entry name" value="Alpha/beta_knot_MTases"/>
</dbReference>
<dbReference type="InterPro" id="IPR029026">
    <property type="entry name" value="tRNA_m1G_MTases_N"/>
</dbReference>
<evidence type="ECO:0000256" key="3">
    <source>
        <dbReference type="ARBA" id="ARBA00022691"/>
    </source>
</evidence>
<dbReference type="PIRSF" id="PIRSF004505">
    <property type="entry name" value="MT_bac"/>
    <property type="match status" value="1"/>
</dbReference>
<gene>
    <name evidence="5" type="primary">rlmH</name>
    <name evidence="6" type="ORF">SAMN04488115_104350</name>
</gene>